<proteinExistence type="predicted"/>
<comment type="caution">
    <text evidence="1">The sequence shown here is derived from an EMBL/GenBank/DDBJ whole genome shotgun (WGS) entry which is preliminary data.</text>
</comment>
<sequence>MTAILWNSTSAPAGDRNLHLLGVSVPFPDEAFDRVVNIDLWRMLSAADMSRLVLEGFRLATEVALVWTSAVTAPVLDNLEYAAAMLRQAGRVDVEPDDGRGYAVLRCRRLV</sequence>
<dbReference type="Proteomes" id="UP001500403">
    <property type="component" value="Unassembled WGS sequence"/>
</dbReference>
<protein>
    <recommendedName>
        <fullName evidence="3">Methyltransferase type 11 domain-containing protein</fullName>
    </recommendedName>
</protein>
<evidence type="ECO:0000313" key="1">
    <source>
        <dbReference type="EMBL" id="GAA2945555.1"/>
    </source>
</evidence>
<keyword evidence="2" id="KW-1185">Reference proteome</keyword>
<gene>
    <name evidence="1" type="ORF">GCM10010446_33560</name>
</gene>
<evidence type="ECO:0008006" key="3">
    <source>
        <dbReference type="Google" id="ProtNLM"/>
    </source>
</evidence>
<accession>A0ABP6JSK5</accession>
<organism evidence="1 2">
    <name type="scientific">Streptomyces enissocaesilis</name>
    <dbReference type="NCBI Taxonomy" id="332589"/>
    <lineage>
        <taxon>Bacteria</taxon>
        <taxon>Bacillati</taxon>
        <taxon>Actinomycetota</taxon>
        <taxon>Actinomycetes</taxon>
        <taxon>Kitasatosporales</taxon>
        <taxon>Streptomycetaceae</taxon>
        <taxon>Streptomyces</taxon>
        <taxon>Streptomyces rochei group</taxon>
    </lineage>
</organism>
<reference evidence="2" key="1">
    <citation type="journal article" date="2019" name="Int. J. Syst. Evol. Microbiol.">
        <title>The Global Catalogue of Microorganisms (GCM) 10K type strain sequencing project: providing services to taxonomists for standard genome sequencing and annotation.</title>
        <authorList>
            <consortium name="The Broad Institute Genomics Platform"/>
            <consortium name="The Broad Institute Genome Sequencing Center for Infectious Disease"/>
            <person name="Wu L."/>
            <person name="Ma J."/>
        </authorList>
    </citation>
    <scope>NUCLEOTIDE SEQUENCE [LARGE SCALE GENOMIC DNA]</scope>
    <source>
        <strain evidence="2">JCM 9088</strain>
    </source>
</reference>
<dbReference type="RefSeq" id="WP_344495840.1">
    <property type="nucleotide sequence ID" value="NZ_BAAAUD010000034.1"/>
</dbReference>
<evidence type="ECO:0000313" key="2">
    <source>
        <dbReference type="Proteomes" id="UP001500403"/>
    </source>
</evidence>
<dbReference type="EMBL" id="BAAAUD010000034">
    <property type="protein sequence ID" value="GAA2945555.1"/>
    <property type="molecule type" value="Genomic_DNA"/>
</dbReference>
<name>A0ABP6JSK5_9ACTN</name>